<accession>A0A841J2I2</accession>
<dbReference type="PANTHER" id="PTHR33336">
    <property type="entry name" value="QUINOL MONOOXYGENASE YGIN-RELATED"/>
    <property type="match status" value="1"/>
</dbReference>
<dbReference type="AlphaFoldDB" id="A0A841J2I2"/>
<dbReference type="InterPro" id="IPR050744">
    <property type="entry name" value="AI-2_Isomerase_LsrG"/>
</dbReference>
<dbReference type="EMBL" id="JACIJP010000005">
    <property type="protein sequence ID" value="MBB6125163.1"/>
    <property type="molecule type" value="Genomic_DNA"/>
</dbReference>
<dbReference type="Proteomes" id="UP000552700">
    <property type="component" value="Unassembled WGS sequence"/>
</dbReference>
<proteinExistence type="predicted"/>
<dbReference type="PROSITE" id="PS51725">
    <property type="entry name" value="ABM"/>
    <property type="match status" value="1"/>
</dbReference>
<evidence type="ECO:0000313" key="3">
    <source>
        <dbReference type="Proteomes" id="UP000552700"/>
    </source>
</evidence>
<feature type="domain" description="ABM" evidence="1">
    <location>
        <begin position="21"/>
        <end position="114"/>
    </location>
</feature>
<sequence>MTGEALRRPASLERKMDMSNVKIMAILTARPGKTAQLRELLDRMVGASRVEPGNLRYDLWVDQGNPDCFVLDELYADSEAVTAHRASPHFQGYLATINDLAERTALTLDALSVF</sequence>
<dbReference type="InterPro" id="IPR007138">
    <property type="entry name" value="ABM_dom"/>
</dbReference>
<dbReference type="InterPro" id="IPR011008">
    <property type="entry name" value="Dimeric_a/b-barrel"/>
</dbReference>
<keyword evidence="2" id="KW-0560">Oxidoreductase</keyword>
<dbReference type="Pfam" id="PF03992">
    <property type="entry name" value="ABM"/>
    <property type="match status" value="1"/>
</dbReference>
<evidence type="ECO:0000313" key="2">
    <source>
        <dbReference type="EMBL" id="MBB6125163.1"/>
    </source>
</evidence>
<name>A0A841J2I2_9SPHN</name>
<protein>
    <submittedName>
        <fullName evidence="2">Quinol monooxygenase YgiN</fullName>
    </submittedName>
</protein>
<dbReference type="GO" id="GO:0004497">
    <property type="term" value="F:monooxygenase activity"/>
    <property type="evidence" value="ECO:0007669"/>
    <property type="project" value="UniProtKB-KW"/>
</dbReference>
<keyword evidence="2" id="KW-0503">Monooxygenase</keyword>
<comment type="caution">
    <text evidence="2">The sequence shown here is derived from an EMBL/GenBank/DDBJ whole genome shotgun (WGS) entry which is preliminary data.</text>
</comment>
<keyword evidence="3" id="KW-1185">Reference proteome</keyword>
<organism evidence="2 3">
    <name type="scientific">Sphingobium subterraneum</name>
    <dbReference type="NCBI Taxonomy" id="627688"/>
    <lineage>
        <taxon>Bacteria</taxon>
        <taxon>Pseudomonadati</taxon>
        <taxon>Pseudomonadota</taxon>
        <taxon>Alphaproteobacteria</taxon>
        <taxon>Sphingomonadales</taxon>
        <taxon>Sphingomonadaceae</taxon>
        <taxon>Sphingobium</taxon>
    </lineage>
</organism>
<reference evidence="2 3" key="1">
    <citation type="submission" date="2020-08" db="EMBL/GenBank/DDBJ databases">
        <title>Genomic Encyclopedia of Type Strains, Phase IV (KMG-IV): sequencing the most valuable type-strain genomes for metagenomic binning, comparative biology and taxonomic classification.</title>
        <authorList>
            <person name="Goeker M."/>
        </authorList>
    </citation>
    <scope>NUCLEOTIDE SEQUENCE [LARGE SCALE GENOMIC DNA]</scope>
    <source>
        <strain evidence="2 3">DSM 102255</strain>
    </source>
</reference>
<dbReference type="SUPFAM" id="SSF54909">
    <property type="entry name" value="Dimeric alpha+beta barrel"/>
    <property type="match status" value="1"/>
</dbReference>
<gene>
    <name evidence="2" type="ORF">FHS92_002920</name>
</gene>
<dbReference type="Gene3D" id="3.30.70.100">
    <property type="match status" value="1"/>
</dbReference>
<dbReference type="PANTHER" id="PTHR33336:SF3">
    <property type="entry name" value="ABM DOMAIN-CONTAINING PROTEIN"/>
    <property type="match status" value="1"/>
</dbReference>
<evidence type="ECO:0000259" key="1">
    <source>
        <dbReference type="PROSITE" id="PS51725"/>
    </source>
</evidence>